<keyword evidence="3" id="KW-1185">Reference proteome</keyword>
<name>A0ABP4NDY3_9ACTN</name>
<dbReference type="PROSITE" id="PS51729">
    <property type="entry name" value="GNAT_YJDJ"/>
    <property type="match status" value="1"/>
</dbReference>
<evidence type="ECO:0000259" key="1">
    <source>
        <dbReference type="PROSITE" id="PS51729"/>
    </source>
</evidence>
<gene>
    <name evidence="2" type="ORF">GCM10009789_12000</name>
</gene>
<dbReference type="EMBL" id="BAAAOS010000008">
    <property type="protein sequence ID" value="GAA1560324.1"/>
    <property type="molecule type" value="Genomic_DNA"/>
</dbReference>
<feature type="domain" description="N-acetyltransferase" evidence="1">
    <location>
        <begin position="15"/>
        <end position="101"/>
    </location>
</feature>
<dbReference type="Proteomes" id="UP001500393">
    <property type="component" value="Unassembled WGS sequence"/>
</dbReference>
<dbReference type="InterPro" id="IPR031165">
    <property type="entry name" value="GNAT_YJDJ"/>
</dbReference>
<dbReference type="InterPro" id="IPR016181">
    <property type="entry name" value="Acyl_CoA_acyltransferase"/>
</dbReference>
<sequence>MKILLDDQDARIRVVENPELGYYELRFGHETAGTLDYRDVDDRRVFGLTEVRSDLRGRGLATLLIRTVFTDLETSGAQVTNYCPAIDRYLRKHPEHHRVIDSLQPGMSGREALTRSGAPETRLDAALRSEHARLHDLAAVPQSSQVASHHRRHGADLFTAYTAQHLAASADVLLKQTKSWPSDEASRYLGNLKKLEQSLRVLKGRQYGDKRYLDLGHDEVWAVINRLLSEHEELENVVAARIATDSDWDAVAVIAEDLMISQDSSPTRTHPHSPHTGIAGRLIRRLWRFADSTADDLEGRVVPARYRRHPKHDSAFSHYLRGSRIDDEADEHL</sequence>
<protein>
    <recommendedName>
        <fullName evidence="1">N-acetyltransferase domain-containing protein</fullName>
    </recommendedName>
</protein>
<accession>A0ABP4NDY3</accession>
<reference evidence="3" key="1">
    <citation type="journal article" date="2019" name="Int. J. Syst. Evol. Microbiol.">
        <title>The Global Catalogue of Microorganisms (GCM) 10K type strain sequencing project: providing services to taxonomists for standard genome sequencing and annotation.</title>
        <authorList>
            <consortium name="The Broad Institute Genomics Platform"/>
            <consortium name="The Broad Institute Genome Sequencing Center for Infectious Disease"/>
            <person name="Wu L."/>
            <person name="Ma J."/>
        </authorList>
    </citation>
    <scope>NUCLEOTIDE SEQUENCE [LARGE SCALE GENOMIC DNA]</scope>
    <source>
        <strain evidence="3">JCM 14969</strain>
    </source>
</reference>
<evidence type="ECO:0000313" key="2">
    <source>
        <dbReference type="EMBL" id="GAA1560324.1"/>
    </source>
</evidence>
<dbReference type="Gene3D" id="3.40.630.30">
    <property type="match status" value="1"/>
</dbReference>
<dbReference type="RefSeq" id="WP_344210644.1">
    <property type="nucleotide sequence ID" value="NZ_BAAAOS010000008.1"/>
</dbReference>
<comment type="caution">
    <text evidence="2">The sequence shown here is derived from an EMBL/GenBank/DDBJ whole genome shotgun (WGS) entry which is preliminary data.</text>
</comment>
<dbReference type="SUPFAM" id="SSF55729">
    <property type="entry name" value="Acyl-CoA N-acyltransferases (Nat)"/>
    <property type="match status" value="1"/>
</dbReference>
<organism evidence="2 3">
    <name type="scientific">Kribbella sancticallisti</name>
    <dbReference type="NCBI Taxonomy" id="460087"/>
    <lineage>
        <taxon>Bacteria</taxon>
        <taxon>Bacillati</taxon>
        <taxon>Actinomycetota</taxon>
        <taxon>Actinomycetes</taxon>
        <taxon>Propionibacteriales</taxon>
        <taxon>Kribbellaceae</taxon>
        <taxon>Kribbella</taxon>
    </lineage>
</organism>
<dbReference type="Pfam" id="PF14542">
    <property type="entry name" value="Acetyltransf_CG"/>
    <property type="match status" value="1"/>
</dbReference>
<proteinExistence type="predicted"/>
<evidence type="ECO:0000313" key="3">
    <source>
        <dbReference type="Proteomes" id="UP001500393"/>
    </source>
</evidence>